<accession>A0A1I1Q6P2</accession>
<gene>
    <name evidence="1" type="ORF">SAMN04487987_105240</name>
</gene>
<name>A0A1I1Q6P2_9FLAO</name>
<evidence type="ECO:0008006" key="3">
    <source>
        <dbReference type="Google" id="ProtNLM"/>
    </source>
</evidence>
<dbReference type="EMBL" id="FOMI01000005">
    <property type="protein sequence ID" value="SFD17715.1"/>
    <property type="molecule type" value="Genomic_DNA"/>
</dbReference>
<reference evidence="2" key="1">
    <citation type="submission" date="2016-10" db="EMBL/GenBank/DDBJ databases">
        <authorList>
            <person name="Varghese N."/>
            <person name="Submissions S."/>
        </authorList>
    </citation>
    <scope>NUCLEOTIDE SEQUENCE [LARGE SCALE GENOMIC DNA]</scope>
    <source>
        <strain evidence="2">DSM 25730</strain>
    </source>
</reference>
<protein>
    <recommendedName>
        <fullName evidence="3">Lipocalin-like domain-containing protein</fullName>
    </recommendedName>
</protein>
<sequence>MFLSINTFSQNLECGQSIDSVKSTLAGQWKLKALNSNKIYRFWFKQDAGFVEVLEELNLPPKAEHTEIGRLVKNDQAAVNIKLIEGVFFIEMVYPFGTITEQIYKLNKNTFVYGKGTTAHYFVKDVN</sequence>
<dbReference type="RefSeq" id="WP_092851632.1">
    <property type="nucleotide sequence ID" value="NZ_FOMI01000005.1"/>
</dbReference>
<proteinExistence type="predicted"/>
<dbReference type="Proteomes" id="UP000199439">
    <property type="component" value="Unassembled WGS sequence"/>
</dbReference>
<evidence type="ECO:0000313" key="2">
    <source>
        <dbReference type="Proteomes" id="UP000199439"/>
    </source>
</evidence>
<dbReference type="OrthoDB" id="1448477at2"/>
<evidence type="ECO:0000313" key="1">
    <source>
        <dbReference type="EMBL" id="SFD17715.1"/>
    </source>
</evidence>
<keyword evidence="2" id="KW-1185">Reference proteome</keyword>
<organism evidence="1 2">
    <name type="scientific">Algibacter pectinivorans</name>
    <dbReference type="NCBI Taxonomy" id="870482"/>
    <lineage>
        <taxon>Bacteria</taxon>
        <taxon>Pseudomonadati</taxon>
        <taxon>Bacteroidota</taxon>
        <taxon>Flavobacteriia</taxon>
        <taxon>Flavobacteriales</taxon>
        <taxon>Flavobacteriaceae</taxon>
        <taxon>Algibacter</taxon>
    </lineage>
</organism>
<dbReference type="AlphaFoldDB" id="A0A1I1Q6P2"/>